<keyword evidence="1" id="KW-1133">Transmembrane helix</keyword>
<protein>
    <submittedName>
        <fullName evidence="2">Uncharacterized protein</fullName>
    </submittedName>
</protein>
<keyword evidence="3" id="KW-1185">Reference proteome</keyword>
<evidence type="ECO:0000313" key="2">
    <source>
        <dbReference type="EMBL" id="MEQ3538730.1"/>
    </source>
</evidence>
<feature type="transmembrane region" description="Helical" evidence="1">
    <location>
        <begin position="46"/>
        <end position="67"/>
    </location>
</feature>
<dbReference type="EMBL" id="JBEDNP010000004">
    <property type="protein sequence ID" value="MEQ3538730.1"/>
    <property type="molecule type" value="Genomic_DNA"/>
</dbReference>
<organism evidence="2 3">
    <name type="scientific">Pseudonocardia tropica</name>
    <dbReference type="NCBI Taxonomy" id="681289"/>
    <lineage>
        <taxon>Bacteria</taxon>
        <taxon>Bacillati</taxon>
        <taxon>Actinomycetota</taxon>
        <taxon>Actinomycetes</taxon>
        <taxon>Pseudonocardiales</taxon>
        <taxon>Pseudonocardiaceae</taxon>
        <taxon>Pseudonocardia</taxon>
    </lineage>
</organism>
<comment type="caution">
    <text evidence="2">The sequence shown here is derived from an EMBL/GenBank/DDBJ whole genome shotgun (WGS) entry which is preliminary data.</text>
</comment>
<name>A0ABV1JS37_9PSEU</name>
<evidence type="ECO:0000256" key="1">
    <source>
        <dbReference type="SAM" id="Phobius"/>
    </source>
</evidence>
<evidence type="ECO:0000313" key="3">
    <source>
        <dbReference type="Proteomes" id="UP001464923"/>
    </source>
</evidence>
<keyword evidence="1" id="KW-0472">Membrane</keyword>
<keyword evidence="1" id="KW-0812">Transmembrane</keyword>
<sequence length="127" mass="13681">MPIRAYVPLPGPFAWTPGPPGPSWGQQIVEGGDQVGGSVGSGLKRFGLYVGVTIGVLKLGVLAWLLSYLFGDVVFVAYGGAVLYLGWILERTMAPLYVRLGIWRVRDAEPITQPIPVVPGRHRQATP</sequence>
<feature type="transmembrane region" description="Helical" evidence="1">
    <location>
        <begin position="73"/>
        <end position="89"/>
    </location>
</feature>
<proteinExistence type="predicted"/>
<accession>A0ABV1JS37</accession>
<reference evidence="2 3" key="1">
    <citation type="submission" date="2024-03" db="EMBL/GenBank/DDBJ databases">
        <title>Draft genome sequence of Pseudonocardia tropica JCM 19149.</title>
        <authorList>
            <person name="Butdee W."/>
            <person name="Duangmal K."/>
        </authorList>
    </citation>
    <scope>NUCLEOTIDE SEQUENCE [LARGE SCALE GENOMIC DNA]</scope>
    <source>
        <strain evidence="2 3">JCM 19149</strain>
    </source>
</reference>
<gene>
    <name evidence="2" type="ORF">WHI96_07850</name>
</gene>
<dbReference type="Proteomes" id="UP001464923">
    <property type="component" value="Unassembled WGS sequence"/>
</dbReference>
<dbReference type="RefSeq" id="WP_345652866.1">
    <property type="nucleotide sequence ID" value="NZ_BAABLY010000082.1"/>
</dbReference>